<reference evidence="2" key="1">
    <citation type="submission" date="2017-07" db="EMBL/GenBank/DDBJ databases">
        <title>Taro Niue Genome Assembly and Annotation.</title>
        <authorList>
            <person name="Atibalentja N."/>
            <person name="Keating K."/>
            <person name="Fields C.J."/>
        </authorList>
    </citation>
    <scope>NUCLEOTIDE SEQUENCE</scope>
    <source>
        <strain evidence="2">Niue_2</strain>
        <tissue evidence="2">Leaf</tissue>
    </source>
</reference>
<gene>
    <name evidence="2" type="ORF">Taro_038900</name>
</gene>
<evidence type="ECO:0000256" key="1">
    <source>
        <dbReference type="SAM" id="MobiDB-lite"/>
    </source>
</evidence>
<comment type="caution">
    <text evidence="2">The sequence shown here is derived from an EMBL/GenBank/DDBJ whole genome shotgun (WGS) entry which is preliminary data.</text>
</comment>
<evidence type="ECO:0000313" key="3">
    <source>
        <dbReference type="Proteomes" id="UP000652761"/>
    </source>
</evidence>
<dbReference type="EMBL" id="NMUH01003536">
    <property type="protein sequence ID" value="MQM06084.1"/>
    <property type="molecule type" value="Genomic_DNA"/>
</dbReference>
<protein>
    <submittedName>
        <fullName evidence="2">Uncharacterized protein</fullName>
    </submittedName>
</protein>
<keyword evidence="3" id="KW-1185">Reference proteome</keyword>
<evidence type="ECO:0000313" key="2">
    <source>
        <dbReference type="EMBL" id="MQM06084.1"/>
    </source>
</evidence>
<accession>A0A843WPZ4</accession>
<name>A0A843WPZ4_COLES</name>
<proteinExistence type="predicted"/>
<feature type="region of interest" description="Disordered" evidence="1">
    <location>
        <begin position="257"/>
        <end position="277"/>
    </location>
</feature>
<sequence length="321" mass="35440">MERAMARPKRAMGLLDEAARARLWGGASAGSSSSGSERSAELEDLVFDSFYGDEDEIEGDGDFAERRRWRERGCGGRRDEKDGLELSERKMVVELVSLSRRDRLGGRIRAEAEAAWRDIGADPGVVKEGKGGRGWKRRLMWRLREKGFDAGLCKCRSEKAARFPAVAHEYVDVVADGSAARYIVEPNLAAEFEIARPTPRYQELLHALPAVFVGRPEVLRDVVRLMCSAAAESMRSREMHVPPWRRREYVQGKWLGPYKRTTSREPKGGGAPSPAAIPTRAAAAGSCATSMVVGCNQSVYSRRADCEGREGLKGRKLGVGL</sequence>
<dbReference type="PANTHER" id="PTHR31579:SF42">
    <property type="entry name" value="DUF506 FAMILY PROTEIN (DUF506)"/>
    <property type="match status" value="1"/>
</dbReference>
<dbReference type="NCBIfam" id="TIGR01615">
    <property type="entry name" value="A_thal_3542"/>
    <property type="match status" value="1"/>
</dbReference>
<dbReference type="Proteomes" id="UP000652761">
    <property type="component" value="Unassembled WGS sequence"/>
</dbReference>
<organism evidence="2 3">
    <name type="scientific">Colocasia esculenta</name>
    <name type="common">Wild taro</name>
    <name type="synonym">Arum esculentum</name>
    <dbReference type="NCBI Taxonomy" id="4460"/>
    <lineage>
        <taxon>Eukaryota</taxon>
        <taxon>Viridiplantae</taxon>
        <taxon>Streptophyta</taxon>
        <taxon>Embryophyta</taxon>
        <taxon>Tracheophyta</taxon>
        <taxon>Spermatophyta</taxon>
        <taxon>Magnoliopsida</taxon>
        <taxon>Liliopsida</taxon>
        <taxon>Araceae</taxon>
        <taxon>Aroideae</taxon>
        <taxon>Colocasieae</taxon>
        <taxon>Colocasia</taxon>
    </lineage>
</organism>
<dbReference type="OrthoDB" id="747933at2759"/>
<dbReference type="InterPro" id="IPR006502">
    <property type="entry name" value="PDDEXK-like"/>
</dbReference>
<dbReference type="AlphaFoldDB" id="A0A843WPZ4"/>
<dbReference type="PANTHER" id="PTHR31579">
    <property type="entry name" value="OS03G0796600 PROTEIN"/>
    <property type="match status" value="1"/>
</dbReference>
<dbReference type="Pfam" id="PF04720">
    <property type="entry name" value="PDDEXK_6"/>
    <property type="match status" value="1"/>
</dbReference>